<feature type="compositionally biased region" description="Basic and acidic residues" evidence="1">
    <location>
        <begin position="39"/>
        <end position="48"/>
    </location>
</feature>
<dbReference type="Proteomes" id="UP000827092">
    <property type="component" value="Unassembled WGS sequence"/>
</dbReference>
<comment type="caution">
    <text evidence="2">The sequence shown here is derived from an EMBL/GenBank/DDBJ whole genome shotgun (WGS) entry which is preliminary data.</text>
</comment>
<feature type="compositionally biased region" description="Basic and acidic residues" evidence="1">
    <location>
        <begin position="67"/>
        <end position="81"/>
    </location>
</feature>
<feature type="compositionally biased region" description="Basic and acidic residues" evidence="1">
    <location>
        <begin position="17"/>
        <end position="26"/>
    </location>
</feature>
<name>A0AAV6V7Q0_9ARAC</name>
<gene>
    <name evidence="2" type="ORF">JTE90_009784</name>
</gene>
<dbReference type="AlphaFoldDB" id="A0AAV6V7Q0"/>
<feature type="compositionally biased region" description="Low complexity" evidence="1">
    <location>
        <begin position="120"/>
        <end position="139"/>
    </location>
</feature>
<sequence>MATKPEAKSKIPLKIAKKELQSERTRMTFGNCSYPKTTGNKENRDKSKTCQNAAGNTNKPAGNLKVTTKEQLKEVKQDSKPKQAAVRSDIETLSQNSVNLMKTDDNTTNILQKSKDRASSKTTTGPKKSTSPSVSVQPKNCQPFSGLILKPAVKRSTVAVKPFNIEVNPPKIRRSITEYDFKSARPKVGTIQPQQKDKNTKVKERNTVGPNCSKTTKSEIPSNLKKIEKKPLNEFQQAPPKNSNSSGRMSKNFPVDKNSAKAVASKPLRRSNTMHAFESVPILKRNKVVLTNKSPVLNPVPEIANMEKVKTPVTPENSMLEMPMSDNLRSQFTPKKEIPHGGLVMNVNAARITKTKIKAFGNVK</sequence>
<feature type="region of interest" description="Disordered" evidence="1">
    <location>
        <begin position="17"/>
        <end position="141"/>
    </location>
</feature>
<organism evidence="2 3">
    <name type="scientific">Oedothorax gibbosus</name>
    <dbReference type="NCBI Taxonomy" id="931172"/>
    <lineage>
        <taxon>Eukaryota</taxon>
        <taxon>Metazoa</taxon>
        <taxon>Ecdysozoa</taxon>
        <taxon>Arthropoda</taxon>
        <taxon>Chelicerata</taxon>
        <taxon>Arachnida</taxon>
        <taxon>Araneae</taxon>
        <taxon>Araneomorphae</taxon>
        <taxon>Entelegynae</taxon>
        <taxon>Araneoidea</taxon>
        <taxon>Linyphiidae</taxon>
        <taxon>Erigoninae</taxon>
        <taxon>Oedothorax</taxon>
    </lineage>
</organism>
<accession>A0AAV6V7Q0</accession>
<feature type="compositionally biased region" description="Basic and acidic residues" evidence="1">
    <location>
        <begin position="195"/>
        <end position="206"/>
    </location>
</feature>
<feature type="region of interest" description="Disordered" evidence="1">
    <location>
        <begin position="187"/>
        <end position="267"/>
    </location>
</feature>
<proteinExistence type="predicted"/>
<feature type="compositionally biased region" description="Polar residues" evidence="1">
    <location>
        <begin position="28"/>
        <end position="38"/>
    </location>
</feature>
<keyword evidence="3" id="KW-1185">Reference proteome</keyword>
<evidence type="ECO:0000256" key="1">
    <source>
        <dbReference type="SAM" id="MobiDB-lite"/>
    </source>
</evidence>
<evidence type="ECO:0000313" key="3">
    <source>
        <dbReference type="Proteomes" id="UP000827092"/>
    </source>
</evidence>
<feature type="compositionally biased region" description="Polar residues" evidence="1">
    <location>
        <begin position="91"/>
        <end position="112"/>
    </location>
</feature>
<reference evidence="2 3" key="1">
    <citation type="journal article" date="2022" name="Nat. Ecol. Evol.">
        <title>A masculinizing supergene underlies an exaggerated male reproductive morph in a spider.</title>
        <authorList>
            <person name="Hendrickx F."/>
            <person name="De Corte Z."/>
            <person name="Sonet G."/>
            <person name="Van Belleghem S.M."/>
            <person name="Kostlbacher S."/>
            <person name="Vangestel C."/>
        </authorList>
    </citation>
    <scope>NUCLEOTIDE SEQUENCE [LARGE SCALE GENOMIC DNA]</scope>
    <source>
        <strain evidence="2">W744_W776</strain>
    </source>
</reference>
<feature type="compositionally biased region" description="Polar residues" evidence="1">
    <location>
        <begin position="234"/>
        <end position="249"/>
    </location>
</feature>
<dbReference type="EMBL" id="JAFNEN010000136">
    <property type="protein sequence ID" value="KAG8192765.1"/>
    <property type="molecule type" value="Genomic_DNA"/>
</dbReference>
<protein>
    <submittedName>
        <fullName evidence="2">Uncharacterized protein</fullName>
    </submittedName>
</protein>
<evidence type="ECO:0000313" key="2">
    <source>
        <dbReference type="EMBL" id="KAG8192765.1"/>
    </source>
</evidence>
<feature type="compositionally biased region" description="Polar residues" evidence="1">
    <location>
        <begin position="208"/>
        <end position="221"/>
    </location>
</feature>
<feature type="compositionally biased region" description="Polar residues" evidence="1">
    <location>
        <begin position="49"/>
        <end position="60"/>
    </location>
</feature>